<evidence type="ECO:0000313" key="4">
    <source>
        <dbReference type="EMBL" id="SJZ74964.1"/>
    </source>
</evidence>
<dbReference type="RefSeq" id="WP_078930887.1">
    <property type="nucleotide sequence ID" value="NZ_FUXC01000005.1"/>
</dbReference>
<dbReference type="STRING" id="225004.SAMN02745152_01139"/>
<dbReference type="GO" id="GO:0032259">
    <property type="term" value="P:methylation"/>
    <property type="evidence" value="ECO:0007669"/>
    <property type="project" value="UniProtKB-KW"/>
</dbReference>
<dbReference type="GO" id="GO:0008757">
    <property type="term" value="F:S-adenosylmethionine-dependent methyltransferase activity"/>
    <property type="evidence" value="ECO:0007669"/>
    <property type="project" value="UniProtKB-ARBA"/>
</dbReference>
<evidence type="ECO:0000256" key="1">
    <source>
        <dbReference type="ARBA" id="ARBA00022603"/>
    </source>
</evidence>
<evidence type="ECO:0000259" key="3">
    <source>
        <dbReference type="Pfam" id="PF05175"/>
    </source>
</evidence>
<dbReference type="EMBL" id="FUXC01000005">
    <property type="protein sequence ID" value="SJZ74964.1"/>
    <property type="molecule type" value="Genomic_DNA"/>
</dbReference>
<sequence>MAERLDKLHLDGYSILQDKKKFCYGIDAVLLADFALKNTKSRIKDFETNKDFLFIDLGTGNGIIPILLAAKTGPRVKIKGIEIQTEIAEMACRSVKINSLEERIEILEGDIKKIPQNLKGGFAQAVVSNPPYMVVSQGRQSDNFAKMVARQEILCCLEDVVRAADFLLEDGGNFFMIHRAGRLNDIFFALEKSGFKNFFWQNVKPFKEKDATMVLIMAKKNLAQKNKTEISEGDEKVQLEDLIIYDEEGKYTQKILEIYGRSS</sequence>
<dbReference type="PANTHER" id="PTHR47739">
    <property type="entry name" value="TRNA1(VAL) (ADENINE(37)-N6)-METHYLTRANSFERASE"/>
    <property type="match status" value="1"/>
</dbReference>
<dbReference type="GO" id="GO:0003676">
    <property type="term" value="F:nucleic acid binding"/>
    <property type="evidence" value="ECO:0007669"/>
    <property type="project" value="InterPro"/>
</dbReference>
<keyword evidence="4" id="KW-0808">Transferase</keyword>
<accession>A0A1T4N6X1</accession>
<dbReference type="SUPFAM" id="SSF53335">
    <property type="entry name" value="S-adenosyl-L-methionine-dependent methyltransferases"/>
    <property type="match status" value="1"/>
</dbReference>
<dbReference type="InterPro" id="IPR029063">
    <property type="entry name" value="SAM-dependent_MTases_sf"/>
</dbReference>
<keyword evidence="2" id="KW-0949">S-adenosyl-L-methionine</keyword>
<dbReference type="InterPro" id="IPR002052">
    <property type="entry name" value="DNA_methylase_N6_adenine_CS"/>
</dbReference>
<dbReference type="AlphaFoldDB" id="A0A1T4N6X1"/>
<dbReference type="InterPro" id="IPR007848">
    <property type="entry name" value="Small_mtfrase_dom"/>
</dbReference>
<keyword evidence="5" id="KW-1185">Reference proteome</keyword>
<dbReference type="GeneID" id="303367386"/>
<dbReference type="Pfam" id="PF05175">
    <property type="entry name" value="MTS"/>
    <property type="match status" value="1"/>
</dbReference>
<keyword evidence="1 4" id="KW-0489">Methyltransferase</keyword>
<evidence type="ECO:0000256" key="2">
    <source>
        <dbReference type="ARBA" id="ARBA00022691"/>
    </source>
</evidence>
<organism evidence="4 5">
    <name type="scientific">Treponema berlinense</name>
    <dbReference type="NCBI Taxonomy" id="225004"/>
    <lineage>
        <taxon>Bacteria</taxon>
        <taxon>Pseudomonadati</taxon>
        <taxon>Spirochaetota</taxon>
        <taxon>Spirochaetia</taxon>
        <taxon>Spirochaetales</taxon>
        <taxon>Treponemataceae</taxon>
        <taxon>Treponema</taxon>
    </lineage>
</organism>
<protein>
    <submittedName>
        <fullName evidence="4">Methyltransferase small domain-containing protein</fullName>
    </submittedName>
</protein>
<name>A0A1T4N6X1_9SPIR</name>
<gene>
    <name evidence="4" type="ORF">SAMN02745152_01139</name>
</gene>
<evidence type="ECO:0000313" key="5">
    <source>
        <dbReference type="Proteomes" id="UP000190395"/>
    </source>
</evidence>
<dbReference type="PROSITE" id="PS00092">
    <property type="entry name" value="N6_MTASE"/>
    <property type="match status" value="1"/>
</dbReference>
<reference evidence="4 5" key="1">
    <citation type="submission" date="2017-02" db="EMBL/GenBank/DDBJ databases">
        <authorList>
            <person name="Peterson S.W."/>
        </authorList>
    </citation>
    <scope>NUCLEOTIDE SEQUENCE [LARGE SCALE GENOMIC DNA]</scope>
    <source>
        <strain evidence="4 5">ATCC BAA-909</strain>
    </source>
</reference>
<proteinExistence type="predicted"/>
<dbReference type="Proteomes" id="UP000190395">
    <property type="component" value="Unassembled WGS sequence"/>
</dbReference>
<feature type="domain" description="Methyltransferase small" evidence="3">
    <location>
        <begin position="45"/>
        <end position="137"/>
    </location>
</feature>
<dbReference type="GO" id="GO:0008170">
    <property type="term" value="F:N-methyltransferase activity"/>
    <property type="evidence" value="ECO:0007669"/>
    <property type="project" value="UniProtKB-ARBA"/>
</dbReference>
<dbReference type="PANTHER" id="PTHR47739:SF1">
    <property type="entry name" value="TRNA1(VAL) (ADENINE(37)-N6)-METHYLTRANSFERASE"/>
    <property type="match status" value="1"/>
</dbReference>
<dbReference type="Gene3D" id="3.40.50.150">
    <property type="entry name" value="Vaccinia Virus protein VP39"/>
    <property type="match status" value="1"/>
</dbReference>
<dbReference type="CDD" id="cd02440">
    <property type="entry name" value="AdoMet_MTases"/>
    <property type="match status" value="1"/>
</dbReference>
<dbReference type="InterPro" id="IPR050210">
    <property type="entry name" value="tRNA_Adenine-N(6)_MTase"/>
</dbReference>
<dbReference type="OrthoDB" id="9777257at2"/>